<keyword evidence="12" id="KW-1185">Reference proteome</keyword>
<evidence type="ECO:0000313" key="11">
    <source>
        <dbReference type="EMBL" id="KAF4088698.1"/>
    </source>
</evidence>
<evidence type="ECO:0000256" key="7">
    <source>
        <dbReference type="ARBA" id="ARBA00044740"/>
    </source>
</evidence>
<proteinExistence type="inferred from homology"/>
<feature type="signal peptide" evidence="9">
    <location>
        <begin position="1"/>
        <end position="22"/>
    </location>
</feature>
<evidence type="ECO:0000256" key="6">
    <source>
        <dbReference type="ARBA" id="ARBA00023157"/>
    </source>
</evidence>
<feature type="domain" description="Chemokine interleukin-8-like" evidence="10">
    <location>
        <begin position="28"/>
        <end position="86"/>
    </location>
</feature>
<comment type="caution">
    <text evidence="11">The sequence shown here is derived from an EMBL/GenBank/DDBJ whole genome shotgun (WGS) entry which is preliminary data.</text>
</comment>
<gene>
    <name evidence="11" type="ORF">AMELA_G00057690</name>
</gene>
<evidence type="ECO:0000256" key="8">
    <source>
        <dbReference type="ARBA" id="ARBA00046726"/>
    </source>
</evidence>
<comment type="subcellular location">
    <subcellularLocation>
        <location evidence="1 9">Secreted</location>
    </subcellularLocation>
</comment>
<accession>A0A7J6B4N9</accession>
<dbReference type="GO" id="GO:0005615">
    <property type="term" value="C:extracellular space"/>
    <property type="evidence" value="ECO:0007669"/>
    <property type="project" value="UniProtKB-KW"/>
</dbReference>
<dbReference type="PANTHER" id="PTHR12015:SF183">
    <property type="entry name" value="C-C MOTIF CHEMOKINE 3"/>
    <property type="match status" value="1"/>
</dbReference>
<dbReference type="AlphaFoldDB" id="A0A7J6B4N9"/>
<feature type="chain" id="PRO_5029949733" description="C-C motif chemokine" evidence="9">
    <location>
        <begin position="23"/>
        <end position="97"/>
    </location>
</feature>
<dbReference type="PROSITE" id="PS00472">
    <property type="entry name" value="SMALL_CYTOKINES_CC"/>
    <property type="match status" value="1"/>
</dbReference>
<dbReference type="EMBL" id="JAAGNN010000005">
    <property type="protein sequence ID" value="KAF4088698.1"/>
    <property type="molecule type" value="Genomic_DNA"/>
</dbReference>
<dbReference type="SUPFAM" id="SSF54117">
    <property type="entry name" value="Interleukin 8-like chemokines"/>
    <property type="match status" value="1"/>
</dbReference>
<dbReference type="CDD" id="cd00272">
    <property type="entry name" value="Chemokine_CC"/>
    <property type="match status" value="1"/>
</dbReference>
<dbReference type="InterPro" id="IPR036048">
    <property type="entry name" value="Interleukin_8-like_sf"/>
</dbReference>
<reference evidence="11 12" key="1">
    <citation type="submission" date="2020-02" db="EMBL/GenBank/DDBJ databases">
        <title>A chromosome-scale genome assembly of the black bullhead catfish (Ameiurus melas).</title>
        <authorList>
            <person name="Wen M."/>
            <person name="Zham M."/>
            <person name="Cabau C."/>
            <person name="Klopp C."/>
            <person name="Donnadieu C."/>
            <person name="Roques C."/>
            <person name="Bouchez O."/>
            <person name="Lampietro C."/>
            <person name="Jouanno E."/>
            <person name="Herpin A."/>
            <person name="Louis A."/>
            <person name="Berthelot C."/>
            <person name="Parey E."/>
            <person name="Roest-Crollius H."/>
            <person name="Braasch I."/>
            <person name="Postlethwait J."/>
            <person name="Robinson-Rechavi M."/>
            <person name="Echchiki A."/>
            <person name="Begum T."/>
            <person name="Montfort J."/>
            <person name="Schartl M."/>
            <person name="Bobe J."/>
            <person name="Guiguen Y."/>
        </authorList>
    </citation>
    <scope>NUCLEOTIDE SEQUENCE [LARGE SCALE GENOMIC DNA]</scope>
    <source>
        <strain evidence="11">M_S1</strain>
        <tissue evidence="11">Blood</tissue>
    </source>
</reference>
<evidence type="ECO:0000256" key="2">
    <source>
        <dbReference type="ARBA" id="ARBA00010868"/>
    </source>
</evidence>
<dbReference type="InterPro" id="IPR000827">
    <property type="entry name" value="Chemokine_CC_CS"/>
</dbReference>
<keyword evidence="3 9" id="KW-0202">Cytokine</keyword>
<evidence type="ECO:0000259" key="10">
    <source>
        <dbReference type="SMART" id="SM00199"/>
    </source>
</evidence>
<name>A0A7J6B4N9_AMEME</name>
<dbReference type="Proteomes" id="UP000593565">
    <property type="component" value="Unassembled WGS sequence"/>
</dbReference>
<comment type="similarity">
    <text evidence="2 9">Belongs to the intercrine beta (chemokine CC) family.</text>
</comment>
<keyword evidence="9" id="KW-0145">Chemotaxis</keyword>
<dbReference type="GO" id="GO:0008009">
    <property type="term" value="F:chemokine activity"/>
    <property type="evidence" value="ECO:0007669"/>
    <property type="project" value="InterPro"/>
</dbReference>
<evidence type="ECO:0000256" key="3">
    <source>
        <dbReference type="ARBA" id="ARBA00022514"/>
    </source>
</evidence>
<protein>
    <recommendedName>
        <fullName evidence="9">C-C motif chemokine</fullName>
    </recommendedName>
</protein>
<sequence length="97" mass="10992">MFSRSLLLVLLGLVCLQSFTTAQNGNTPDPCCFSYQTHKIPIKVITAYEVTDRRCQKHGVIFTLKSGRTVCADPDIEWVQKHMNTIDQLLYESSTQP</sequence>
<keyword evidence="5 9" id="KW-0732">Signal</keyword>
<comment type="subunit">
    <text evidence="8">Self-associates. Also heterodimer of MIP-1-alpha(4-69) and MIP-1-beta(3-69). Interacts with CCR1.</text>
</comment>
<evidence type="ECO:0000256" key="1">
    <source>
        <dbReference type="ARBA" id="ARBA00004613"/>
    </source>
</evidence>
<dbReference type="SMART" id="SM00199">
    <property type="entry name" value="SCY"/>
    <property type="match status" value="1"/>
</dbReference>
<evidence type="ECO:0000313" key="12">
    <source>
        <dbReference type="Proteomes" id="UP000593565"/>
    </source>
</evidence>
<dbReference type="InterPro" id="IPR001811">
    <property type="entry name" value="Chemokine_IL8-like_dom"/>
</dbReference>
<dbReference type="InterPro" id="IPR039809">
    <property type="entry name" value="Chemokine_b/g/d"/>
</dbReference>
<evidence type="ECO:0000256" key="9">
    <source>
        <dbReference type="RuleBase" id="RU361150"/>
    </source>
</evidence>
<dbReference type="GO" id="GO:0006955">
    <property type="term" value="P:immune response"/>
    <property type="evidence" value="ECO:0007669"/>
    <property type="project" value="InterPro"/>
</dbReference>
<evidence type="ECO:0000256" key="5">
    <source>
        <dbReference type="ARBA" id="ARBA00022729"/>
    </source>
</evidence>
<dbReference type="PANTHER" id="PTHR12015">
    <property type="entry name" value="SMALL INDUCIBLE CYTOKINE A"/>
    <property type="match status" value="1"/>
</dbReference>
<dbReference type="Pfam" id="PF00048">
    <property type="entry name" value="IL8"/>
    <property type="match status" value="1"/>
</dbReference>
<comment type="function">
    <text evidence="7">Monokine with inflammatory and chemokinetic properties. Binds to CCR1, CCR4 and CCR5. One of the major HIV-suppressive factors produced by CD8+ T-cells. Recombinant MIP-1-alpha induces a dose-dependent inhibition of different strains of HIV-1, HIV-2, and simian immunodeficiency virus (SIV).</text>
</comment>
<dbReference type="Gene3D" id="2.40.50.40">
    <property type="match status" value="1"/>
</dbReference>
<organism evidence="11 12">
    <name type="scientific">Ameiurus melas</name>
    <name type="common">Black bullhead</name>
    <name type="synonym">Silurus melas</name>
    <dbReference type="NCBI Taxonomy" id="219545"/>
    <lineage>
        <taxon>Eukaryota</taxon>
        <taxon>Metazoa</taxon>
        <taxon>Chordata</taxon>
        <taxon>Craniata</taxon>
        <taxon>Vertebrata</taxon>
        <taxon>Euteleostomi</taxon>
        <taxon>Actinopterygii</taxon>
        <taxon>Neopterygii</taxon>
        <taxon>Teleostei</taxon>
        <taxon>Ostariophysi</taxon>
        <taxon>Siluriformes</taxon>
        <taxon>Ictaluridae</taxon>
        <taxon>Ameiurus</taxon>
    </lineage>
</organism>
<keyword evidence="4 9" id="KW-0964">Secreted</keyword>
<keyword evidence="6" id="KW-1015">Disulfide bond</keyword>
<dbReference type="FunFam" id="2.40.50.40:FF:000002">
    <property type="entry name" value="C-C motif chemokine"/>
    <property type="match status" value="1"/>
</dbReference>
<evidence type="ECO:0000256" key="4">
    <source>
        <dbReference type="ARBA" id="ARBA00022525"/>
    </source>
</evidence>